<dbReference type="HOGENOM" id="CLU_721797_0_0_1"/>
<evidence type="ECO:0000313" key="3">
    <source>
        <dbReference type="Proteomes" id="UP000016923"/>
    </source>
</evidence>
<reference evidence="2 3" key="1">
    <citation type="journal article" date="2013" name="BMC Genomics">
        <title>The genome and transcriptome of the pine saprophyte Ophiostoma piceae, and a comparison with the bark beetle-associated pine pathogen Grosmannia clavigera.</title>
        <authorList>
            <person name="Haridas S."/>
            <person name="Wang Y."/>
            <person name="Lim L."/>
            <person name="Massoumi Alamouti S."/>
            <person name="Jackman S."/>
            <person name="Docking R."/>
            <person name="Robertson G."/>
            <person name="Birol I."/>
            <person name="Bohlmann J."/>
            <person name="Breuil C."/>
        </authorList>
    </citation>
    <scope>NUCLEOTIDE SEQUENCE [LARGE SCALE GENOMIC DNA]</scope>
    <source>
        <strain evidence="2 3">UAMH 11346</strain>
    </source>
</reference>
<gene>
    <name evidence="2" type="ORF">F503_04364</name>
</gene>
<accession>S3C7I6</accession>
<feature type="compositionally biased region" description="Basic and acidic residues" evidence="1">
    <location>
        <begin position="343"/>
        <end position="354"/>
    </location>
</feature>
<dbReference type="VEuPathDB" id="FungiDB:F503_04364"/>
<dbReference type="Proteomes" id="UP000016923">
    <property type="component" value="Unassembled WGS sequence"/>
</dbReference>
<feature type="compositionally biased region" description="Polar residues" evidence="1">
    <location>
        <begin position="15"/>
        <end position="25"/>
    </location>
</feature>
<evidence type="ECO:0000256" key="1">
    <source>
        <dbReference type="SAM" id="MobiDB-lite"/>
    </source>
</evidence>
<feature type="compositionally biased region" description="Polar residues" evidence="1">
    <location>
        <begin position="220"/>
        <end position="234"/>
    </location>
</feature>
<feature type="region of interest" description="Disordered" evidence="1">
    <location>
        <begin position="314"/>
        <end position="354"/>
    </location>
</feature>
<feature type="compositionally biased region" description="Polar residues" evidence="1">
    <location>
        <begin position="314"/>
        <end position="337"/>
    </location>
</feature>
<sequence>MAPVAVRRSARLQRRSQVPPENNTIAGKHGEDSMPQRRGSRKTETAQLRPAAMASPKKKHSRVSKAIKNPTTSVRPSVELDDTHSSTGQNTNAQNALAYDHTCSSDWNGYYGSVQTAPSGGSSQYYGTLDNEDTRRAAFDAFLARDAESRRLMYGYEADLEDDESMVDYFSDDDETSVNSPQNMLDNELADNMPVDPTGPITYEPSWMSPISFDQHAEASPTSFPYDETTSGSLSRGRATGTLRTSPINRCSDLWTQYYNPARHDGSMRDHTQAASTKDYFPQRHAHCASNACWARDDEAKYHQMSRMRDYNRQTPIPMQPLPSQAQSQHGTSTLERQGTKGKQFEARMPRSEELNEPHHIDANLQQSPPQYVGSGFVPHAYM</sequence>
<name>S3C7I6_OPHP1</name>
<dbReference type="AlphaFoldDB" id="S3C7I6"/>
<feature type="region of interest" description="Disordered" evidence="1">
    <location>
        <begin position="1"/>
        <end position="93"/>
    </location>
</feature>
<proteinExistence type="predicted"/>
<feature type="compositionally biased region" description="Basic residues" evidence="1">
    <location>
        <begin position="56"/>
        <end position="65"/>
    </location>
</feature>
<feature type="region of interest" description="Disordered" evidence="1">
    <location>
        <begin position="218"/>
        <end position="246"/>
    </location>
</feature>
<protein>
    <submittedName>
        <fullName evidence="2">Uncharacterized protein</fullName>
    </submittedName>
</protein>
<organism evidence="2 3">
    <name type="scientific">Ophiostoma piceae (strain UAMH 11346)</name>
    <name type="common">Sap stain fungus</name>
    <dbReference type="NCBI Taxonomy" id="1262450"/>
    <lineage>
        <taxon>Eukaryota</taxon>
        <taxon>Fungi</taxon>
        <taxon>Dikarya</taxon>
        <taxon>Ascomycota</taxon>
        <taxon>Pezizomycotina</taxon>
        <taxon>Sordariomycetes</taxon>
        <taxon>Sordariomycetidae</taxon>
        <taxon>Ophiostomatales</taxon>
        <taxon>Ophiostomataceae</taxon>
        <taxon>Ophiostoma</taxon>
    </lineage>
</organism>
<keyword evidence="3" id="KW-1185">Reference proteome</keyword>
<evidence type="ECO:0000313" key="2">
    <source>
        <dbReference type="EMBL" id="EPE08777.1"/>
    </source>
</evidence>
<dbReference type="EMBL" id="KE148148">
    <property type="protein sequence ID" value="EPE08777.1"/>
    <property type="molecule type" value="Genomic_DNA"/>
</dbReference>